<evidence type="ECO:0000256" key="2">
    <source>
        <dbReference type="SAM" id="Phobius"/>
    </source>
</evidence>
<dbReference type="InterPro" id="IPR050327">
    <property type="entry name" value="Proton-linked_MCT"/>
</dbReference>
<dbReference type="Gene3D" id="1.20.1250.20">
    <property type="entry name" value="MFS general substrate transporter like domains"/>
    <property type="match status" value="2"/>
</dbReference>
<organism evidence="4 5">
    <name type="scientific">Saccoglossus kowalevskii</name>
    <name type="common">Acorn worm</name>
    <dbReference type="NCBI Taxonomy" id="10224"/>
    <lineage>
        <taxon>Eukaryota</taxon>
        <taxon>Metazoa</taxon>
        <taxon>Hemichordata</taxon>
        <taxon>Enteropneusta</taxon>
        <taxon>Harrimaniidae</taxon>
        <taxon>Saccoglossus</taxon>
    </lineage>
</organism>
<feature type="transmembrane region" description="Helical" evidence="2">
    <location>
        <begin position="712"/>
        <end position="736"/>
    </location>
</feature>
<accession>A0ABM0GKX8</accession>
<feature type="transmembrane region" description="Helical" evidence="2">
    <location>
        <begin position="777"/>
        <end position="798"/>
    </location>
</feature>
<dbReference type="Gene3D" id="1.20.1720.10">
    <property type="entry name" value="Multidrug resistance protein D"/>
    <property type="match status" value="1"/>
</dbReference>
<dbReference type="Proteomes" id="UP000694865">
    <property type="component" value="Unplaced"/>
</dbReference>
<comment type="subcellular location">
    <subcellularLocation>
        <location evidence="1">Membrane</location>
        <topology evidence="1">Multi-pass membrane protein</topology>
    </subcellularLocation>
</comment>
<evidence type="ECO:0000313" key="4">
    <source>
        <dbReference type="Proteomes" id="UP000694865"/>
    </source>
</evidence>
<dbReference type="Pfam" id="PF07690">
    <property type="entry name" value="MFS_1"/>
    <property type="match status" value="3"/>
</dbReference>
<reference evidence="5" key="1">
    <citation type="submission" date="2025-08" db="UniProtKB">
        <authorList>
            <consortium name="RefSeq"/>
        </authorList>
    </citation>
    <scope>IDENTIFICATION</scope>
    <source>
        <tissue evidence="5">Testes</tissue>
    </source>
</reference>
<feature type="transmembrane region" description="Helical" evidence="2">
    <location>
        <begin position="12"/>
        <end position="33"/>
    </location>
</feature>
<dbReference type="GeneID" id="100378608"/>
<feature type="domain" description="Major facilitator superfamily (MFS) profile" evidence="3">
    <location>
        <begin position="17"/>
        <end position="456"/>
    </location>
</feature>
<dbReference type="PANTHER" id="PTHR11360">
    <property type="entry name" value="MONOCARBOXYLATE TRANSPORTER"/>
    <property type="match status" value="1"/>
</dbReference>
<feature type="transmembrane region" description="Helical" evidence="2">
    <location>
        <begin position="273"/>
        <end position="292"/>
    </location>
</feature>
<feature type="transmembrane region" description="Helical" evidence="2">
    <location>
        <begin position="605"/>
        <end position="623"/>
    </location>
</feature>
<dbReference type="InterPro" id="IPR020846">
    <property type="entry name" value="MFS_dom"/>
</dbReference>
<feature type="transmembrane region" description="Helical" evidence="2">
    <location>
        <begin position="412"/>
        <end position="433"/>
    </location>
</feature>
<feature type="transmembrane region" description="Helical" evidence="2">
    <location>
        <begin position="540"/>
        <end position="564"/>
    </location>
</feature>
<dbReference type="InterPro" id="IPR011701">
    <property type="entry name" value="MFS"/>
</dbReference>
<feature type="transmembrane region" description="Helical" evidence="2">
    <location>
        <begin position="346"/>
        <end position="365"/>
    </location>
</feature>
<protein>
    <submittedName>
        <fullName evidence="5">Uncharacterized protein LOC100378608</fullName>
    </submittedName>
</protein>
<keyword evidence="4" id="KW-1185">Reference proteome</keyword>
<feature type="transmembrane region" description="Helical" evidence="2">
    <location>
        <begin position="82"/>
        <end position="100"/>
    </location>
</feature>
<feature type="transmembrane region" description="Helical" evidence="2">
    <location>
        <begin position="748"/>
        <end position="765"/>
    </location>
</feature>
<keyword evidence="2" id="KW-0812">Transmembrane</keyword>
<keyword evidence="2" id="KW-1133">Transmembrane helix</keyword>
<dbReference type="PANTHER" id="PTHR11360:SF284">
    <property type="entry name" value="EG:103B4.3 PROTEIN-RELATED"/>
    <property type="match status" value="1"/>
</dbReference>
<feature type="transmembrane region" description="Helical" evidence="2">
    <location>
        <begin position="445"/>
        <end position="466"/>
    </location>
</feature>
<feature type="transmembrane region" description="Helical" evidence="2">
    <location>
        <begin position="53"/>
        <end position="75"/>
    </location>
</feature>
<feature type="transmembrane region" description="Helical" evidence="2">
    <location>
        <begin position="838"/>
        <end position="857"/>
    </location>
</feature>
<proteinExistence type="predicted"/>
<feature type="transmembrane region" description="Helical" evidence="2">
    <location>
        <begin position="172"/>
        <end position="190"/>
    </location>
</feature>
<feature type="transmembrane region" description="Helical" evidence="2">
    <location>
        <begin position="138"/>
        <end position="160"/>
    </location>
</feature>
<feature type="transmembrane region" description="Helical" evidence="2">
    <location>
        <begin position="298"/>
        <end position="314"/>
    </location>
</feature>
<keyword evidence="2" id="KW-0472">Membrane</keyword>
<dbReference type="RefSeq" id="XP_002732184.1">
    <property type="nucleotide sequence ID" value="XM_002732138.1"/>
</dbReference>
<dbReference type="CDD" id="cd17352">
    <property type="entry name" value="MFS_MCT_SLC16"/>
    <property type="match status" value="1"/>
</dbReference>
<feature type="transmembrane region" description="Helical" evidence="2">
    <location>
        <begin position="804"/>
        <end position="826"/>
    </location>
</feature>
<feature type="transmembrane region" description="Helical" evidence="2">
    <location>
        <begin position="321"/>
        <end position="340"/>
    </location>
</feature>
<dbReference type="SUPFAM" id="SSF103473">
    <property type="entry name" value="MFS general substrate transporter"/>
    <property type="match status" value="2"/>
</dbReference>
<feature type="transmembrane region" description="Helical" evidence="2">
    <location>
        <begin position="106"/>
        <end position="131"/>
    </location>
</feature>
<dbReference type="InterPro" id="IPR036259">
    <property type="entry name" value="MFS_trans_sf"/>
</dbReference>
<evidence type="ECO:0000256" key="1">
    <source>
        <dbReference type="ARBA" id="ARBA00004141"/>
    </source>
</evidence>
<evidence type="ECO:0000259" key="3">
    <source>
        <dbReference type="PROSITE" id="PS50850"/>
    </source>
</evidence>
<feature type="domain" description="Major facilitator superfamily (MFS) profile" evidence="3">
    <location>
        <begin position="450"/>
        <end position="893"/>
    </location>
</feature>
<evidence type="ECO:0000313" key="5">
    <source>
        <dbReference type="RefSeq" id="XP_002732184.1"/>
    </source>
</evidence>
<feature type="transmembrane region" description="Helical" evidence="2">
    <location>
        <begin position="372"/>
        <end position="392"/>
    </location>
</feature>
<feature type="transmembrane region" description="Helical" evidence="2">
    <location>
        <begin position="515"/>
        <end position="534"/>
    </location>
</feature>
<feature type="transmembrane region" description="Helical" evidence="2">
    <location>
        <begin position="486"/>
        <end position="508"/>
    </location>
</feature>
<gene>
    <name evidence="5" type="primary">LOC100378608</name>
</gene>
<feature type="transmembrane region" description="Helical" evidence="2">
    <location>
        <begin position="571"/>
        <end position="593"/>
    </location>
</feature>
<sequence length="904" mass="97894">MTHISESRLDGGYGWVILANCATILFLSGGNFYSSGIFLVSFLEYFQQGAAKAAIIGSLGGAFVTGSGLLADYLCKRFGARIVVIVGGILSTLGLIASIFTPSLAFLYFTFGVLVGLGYGLSMVSACIIVSHYFKKRYALANGITFAGSSFGILCLPPLYNFLIEIYGWRGSLFLVAGMNAQLVVCGALLRPFKGRSSTQSVDNKAAICTDQNSVKSFTREDNSNTKEQTFISVIVAKNCKDMKQNNYDVMTHLPGHRRHFCSRAARNFAQSLGLGMFIEIPTFTMICVAQILESMGFMTAIMYLAARAISVGISKNNAAFMLTMMGVGSLIGRVTHGWIVDCGHICAITLMGIAVVCSGVILLCISFTTGYPALVTLVVCYGLSFGVYQPLVLVSLRVCVGDEKHSTAFGWDWMCMAIGYICGPPFAVVLRMEKKAQLTNLDGGYAWVILVTSYMVFLICGGNFFTSGVFLVSFLEYFHQGAAKASIIGSLSSAFLVGSGLLVNYLCKRFGARIVVIGGGFLSTLGVILSIFAPSLSFLYFSFGVLVGLGYGLSQLSVCFIIGHYFKKRYALASGIMFAGASCGILCLPPLYNFLIEIYGWRGSLFFVAGMNAQLVVCGALLRPFNRQSSTESVKDNADIWTKQNSVQSYVCEVKSDYKLCTTAEEKQTFIPMIVTEEKKNNNVDDKNVFSRAARNFFHLLGIEMFIEIPAFTMLCVAQILEGIGFVTAIMYLAARAISVGISKNNAAFMLTLMGVGSSIGRVTHGWIVDRGHICAITLMGIAVGCSGVILLCISFTTGYPALVTLTVCYGFFFGIYQPLVLVSLRVCVGDEKHSTAFSWDWMCMAIGYMCGPPFAGWLYDKSGSYNSSFYAAAGVLMSSGIIVLLASRFRKCSANYNARHDV</sequence>
<dbReference type="PROSITE" id="PS50850">
    <property type="entry name" value="MFS"/>
    <property type="match status" value="2"/>
</dbReference>
<feature type="transmembrane region" description="Helical" evidence="2">
    <location>
        <begin position="869"/>
        <end position="888"/>
    </location>
</feature>
<name>A0ABM0GKX8_SACKO</name>